<dbReference type="EMBL" id="KV440974">
    <property type="protein sequence ID" value="OAD78074.1"/>
    <property type="molecule type" value="Genomic_DNA"/>
</dbReference>
<dbReference type="RefSeq" id="XP_018296114.1">
    <property type="nucleotide sequence ID" value="XM_018435115.1"/>
</dbReference>
<dbReference type="InParanoid" id="A0A167PJG6"/>
<reference evidence="2" key="1">
    <citation type="submission" date="2015-06" db="EMBL/GenBank/DDBJ databases">
        <title>Expansion of signal transduction pathways in fungi by whole-genome duplication.</title>
        <authorList>
            <consortium name="DOE Joint Genome Institute"/>
            <person name="Corrochano L.M."/>
            <person name="Kuo A."/>
            <person name="Marcet-Houben M."/>
            <person name="Polaino S."/>
            <person name="Salamov A."/>
            <person name="Villalobos J.M."/>
            <person name="Alvarez M.I."/>
            <person name="Avalos J."/>
            <person name="Benito E.P."/>
            <person name="Benoit I."/>
            <person name="Burger G."/>
            <person name="Camino L.P."/>
            <person name="Canovas D."/>
            <person name="Cerda-Olmedo E."/>
            <person name="Cheng J.-F."/>
            <person name="Dominguez A."/>
            <person name="Elias M."/>
            <person name="Eslava A.P."/>
            <person name="Glaser F."/>
            <person name="Grimwood J."/>
            <person name="Gutierrez G."/>
            <person name="Heitman J."/>
            <person name="Henrissat B."/>
            <person name="Iturriaga E.A."/>
            <person name="Lang B.F."/>
            <person name="Lavin J.L."/>
            <person name="Lee S."/>
            <person name="Li W."/>
            <person name="Lindquist E."/>
            <person name="Lopez-Garcia S."/>
            <person name="Luque E.M."/>
            <person name="Marcos A.T."/>
            <person name="Martin J."/>
            <person name="McCluskey K."/>
            <person name="Medina H.R."/>
            <person name="Miralles-Duran A."/>
            <person name="Miyazaki A."/>
            <person name="Munoz-Torres E."/>
            <person name="Oguiza J.A."/>
            <person name="Ohm R."/>
            <person name="Olmedo M."/>
            <person name="Orejas M."/>
            <person name="Ortiz-Castellanos L."/>
            <person name="Pisabarro A.G."/>
            <person name="Rodriguez-Romero J."/>
            <person name="Ruiz-Herrera J."/>
            <person name="Ruiz-Vazquez R."/>
            <person name="Sanz C."/>
            <person name="Schackwitz W."/>
            <person name="Schmutz J."/>
            <person name="Shahriari M."/>
            <person name="Shelest E."/>
            <person name="Silva-Franco F."/>
            <person name="Soanes D."/>
            <person name="Syed K."/>
            <person name="Tagua V.G."/>
            <person name="Talbot N.J."/>
            <person name="Thon M."/>
            <person name="De vries R.P."/>
            <person name="Wiebenga A."/>
            <person name="Yadav J.S."/>
            <person name="Braun E.L."/>
            <person name="Baker S."/>
            <person name="Garre V."/>
            <person name="Horwitz B."/>
            <person name="Torres-Martinez S."/>
            <person name="Idnurm A."/>
            <person name="Herrera-Estrella A."/>
            <person name="Gabaldon T."/>
            <person name="Grigoriev I.V."/>
        </authorList>
    </citation>
    <scope>NUCLEOTIDE SEQUENCE [LARGE SCALE GENOMIC DNA]</scope>
    <source>
        <strain evidence="2">NRRL 1555(-)</strain>
    </source>
</reference>
<name>A0A167PJG6_PHYB8</name>
<proteinExistence type="predicted"/>
<dbReference type="VEuPathDB" id="FungiDB:PHYBLDRAFT_164951"/>
<dbReference type="GeneID" id="28996021"/>
<dbReference type="Proteomes" id="UP000077315">
    <property type="component" value="Unassembled WGS sequence"/>
</dbReference>
<sequence length="205" mass="22774">MLNIASTIASIIKHNASTLPTTASIVKKKFSIVPVILSPIFTFSLPIATISKSSPNMSQLLPTNCMQSLPPKLVTFLTSMQSQFNALNEPNVRQENADLQSQLLQNNVTSPVPSFASLPASQSTADLGTTASTWTIKTNLILSAKTLRVPSARWVAASQRLFSDKTGRDGFHCKRPLILVPENLQKFYYNFRFLIFLNNFYFFLL</sequence>
<dbReference type="AlphaFoldDB" id="A0A167PJG6"/>
<keyword evidence="2" id="KW-1185">Reference proteome</keyword>
<gene>
    <name evidence="1" type="ORF">PHYBLDRAFT_164951</name>
</gene>
<protein>
    <submittedName>
        <fullName evidence="1">Uncharacterized protein</fullName>
    </submittedName>
</protein>
<evidence type="ECO:0000313" key="1">
    <source>
        <dbReference type="EMBL" id="OAD78074.1"/>
    </source>
</evidence>
<evidence type="ECO:0000313" key="2">
    <source>
        <dbReference type="Proteomes" id="UP000077315"/>
    </source>
</evidence>
<accession>A0A167PJG6</accession>
<organism evidence="1 2">
    <name type="scientific">Phycomyces blakesleeanus (strain ATCC 8743b / DSM 1359 / FGSC 10004 / NBRC 33097 / NRRL 1555)</name>
    <dbReference type="NCBI Taxonomy" id="763407"/>
    <lineage>
        <taxon>Eukaryota</taxon>
        <taxon>Fungi</taxon>
        <taxon>Fungi incertae sedis</taxon>
        <taxon>Mucoromycota</taxon>
        <taxon>Mucoromycotina</taxon>
        <taxon>Mucoromycetes</taxon>
        <taxon>Mucorales</taxon>
        <taxon>Phycomycetaceae</taxon>
        <taxon>Phycomyces</taxon>
    </lineage>
</organism>